<dbReference type="SUPFAM" id="SSF57667">
    <property type="entry name" value="beta-beta-alpha zinc fingers"/>
    <property type="match status" value="1"/>
</dbReference>
<evidence type="ECO:0000313" key="16">
    <source>
        <dbReference type="Proteomes" id="UP001369086"/>
    </source>
</evidence>
<name>A0ABR1A5A6_HUSHU</name>
<proteinExistence type="predicted"/>
<dbReference type="InterPro" id="IPR036236">
    <property type="entry name" value="Znf_C2H2_sf"/>
</dbReference>
<evidence type="ECO:0000256" key="2">
    <source>
        <dbReference type="ARBA" id="ARBA00022603"/>
    </source>
</evidence>
<dbReference type="SMART" id="SM00317">
    <property type="entry name" value="SET"/>
    <property type="match status" value="1"/>
</dbReference>
<reference evidence="15 16" key="1">
    <citation type="submission" date="2021-05" db="EMBL/GenBank/DDBJ databases">
        <authorList>
            <person name="Zahm M."/>
            <person name="Klopp C."/>
            <person name="Cabau C."/>
            <person name="Kuhl H."/>
            <person name="Suciu R."/>
            <person name="Ciorpac M."/>
            <person name="Holostenco D."/>
            <person name="Gessner J."/>
            <person name="Wuertz S."/>
            <person name="Hohne C."/>
            <person name="Stock M."/>
            <person name="Gislard M."/>
            <person name="Lluch J."/>
            <person name="Milhes M."/>
            <person name="Lampietro C."/>
            <person name="Lopez Roques C."/>
            <person name="Donnadieu C."/>
            <person name="Du K."/>
            <person name="Schartl M."/>
            <person name="Guiguen Y."/>
        </authorList>
    </citation>
    <scope>NUCLEOTIDE SEQUENCE [LARGE SCALE GENOMIC DNA]</scope>
    <source>
        <strain evidence="15">Hh-F2</strain>
        <tissue evidence="15">Blood</tissue>
    </source>
</reference>
<evidence type="ECO:0000256" key="8">
    <source>
        <dbReference type="ARBA" id="ARBA00022833"/>
    </source>
</evidence>
<evidence type="ECO:0000256" key="11">
    <source>
        <dbReference type="ARBA" id="ARBA00023242"/>
    </source>
</evidence>
<comment type="caution">
    <text evidence="15">The sequence shown here is derived from an EMBL/GenBank/DDBJ whole genome shotgun (WGS) entry which is preliminary data.</text>
</comment>
<evidence type="ECO:0000256" key="7">
    <source>
        <dbReference type="ARBA" id="ARBA00022771"/>
    </source>
</evidence>
<keyword evidence="4" id="KW-0949">S-adenosyl-L-methionine</keyword>
<evidence type="ECO:0000256" key="4">
    <source>
        <dbReference type="ARBA" id="ARBA00022691"/>
    </source>
</evidence>
<keyword evidence="8" id="KW-0862">Zinc</keyword>
<evidence type="ECO:0000313" key="15">
    <source>
        <dbReference type="EMBL" id="KAK6491710.1"/>
    </source>
</evidence>
<dbReference type="InterPro" id="IPR044417">
    <property type="entry name" value="PRDM7_9_PR-SET"/>
</dbReference>
<dbReference type="Pfam" id="PF21549">
    <property type="entry name" value="PRDM2_PR"/>
    <property type="match status" value="1"/>
</dbReference>
<dbReference type="SUPFAM" id="SSF82199">
    <property type="entry name" value="SET domain"/>
    <property type="match status" value="1"/>
</dbReference>
<keyword evidence="7 12" id="KW-0863">Zinc-finger</keyword>
<evidence type="ECO:0000259" key="13">
    <source>
        <dbReference type="PROSITE" id="PS50157"/>
    </source>
</evidence>
<keyword evidence="2" id="KW-0489">Methyltransferase</keyword>
<evidence type="ECO:0000259" key="14">
    <source>
        <dbReference type="PROSITE" id="PS50280"/>
    </source>
</evidence>
<dbReference type="InterPro" id="IPR013087">
    <property type="entry name" value="Znf_C2H2_type"/>
</dbReference>
<dbReference type="Proteomes" id="UP001369086">
    <property type="component" value="Unassembled WGS sequence"/>
</dbReference>
<evidence type="ECO:0000256" key="5">
    <source>
        <dbReference type="ARBA" id="ARBA00022723"/>
    </source>
</evidence>
<keyword evidence="6" id="KW-0677">Repeat</keyword>
<evidence type="ECO:0000256" key="9">
    <source>
        <dbReference type="ARBA" id="ARBA00023015"/>
    </source>
</evidence>
<keyword evidence="11" id="KW-0539">Nucleus</keyword>
<feature type="domain" description="C2H2-type" evidence="13">
    <location>
        <begin position="190"/>
        <end position="218"/>
    </location>
</feature>
<dbReference type="PROSITE" id="PS50157">
    <property type="entry name" value="ZINC_FINGER_C2H2_2"/>
    <property type="match status" value="1"/>
</dbReference>
<dbReference type="CDD" id="cd19193">
    <property type="entry name" value="PR-SET_PRDM7_9"/>
    <property type="match status" value="1"/>
</dbReference>
<keyword evidence="5" id="KW-0479">Metal-binding</keyword>
<sequence>MLSFISDCNICHSFFLDKCNIHGPPVFIKNPLVEIGVANRARLTLPQGMIIKVSKIPNAGLGVWNERRVIPNSIHFGPYEGELTSEKEAALSGYSWMIRKGNSDHEYLDAKNEANSNWMRYVNCARNDEEQNLVAFQYKGQIFYRSCKPIPPGCELLVWYGDEYGKELGVGLDFMWERSIEKDVEKHKLHTCHHCGASFTAKHYLEDHEKKTHPREEILRTTENSQASHSTECGSSFSRIDNVKIRQRLCTGDKPHTCVECDRSSNKTEQAILKKQTILDMFSISPTCGNQGSLHCCQKWIEFKPMSIK</sequence>
<evidence type="ECO:0000256" key="1">
    <source>
        <dbReference type="ARBA" id="ARBA00004123"/>
    </source>
</evidence>
<dbReference type="PROSITE" id="PS50280">
    <property type="entry name" value="SET"/>
    <property type="match status" value="1"/>
</dbReference>
<dbReference type="PROSITE" id="PS00028">
    <property type="entry name" value="ZINC_FINGER_C2H2_1"/>
    <property type="match status" value="1"/>
</dbReference>
<evidence type="ECO:0000256" key="12">
    <source>
        <dbReference type="PROSITE-ProRule" id="PRU00042"/>
    </source>
</evidence>
<dbReference type="EMBL" id="JAHFZB010000003">
    <property type="protein sequence ID" value="KAK6491710.1"/>
    <property type="molecule type" value="Genomic_DNA"/>
</dbReference>
<feature type="domain" description="SET" evidence="14">
    <location>
        <begin position="47"/>
        <end position="161"/>
    </location>
</feature>
<keyword evidence="3" id="KW-0808">Transferase</keyword>
<dbReference type="InterPro" id="IPR046341">
    <property type="entry name" value="SET_dom_sf"/>
</dbReference>
<evidence type="ECO:0000256" key="10">
    <source>
        <dbReference type="ARBA" id="ARBA00023163"/>
    </source>
</evidence>
<dbReference type="Gene3D" id="3.30.160.60">
    <property type="entry name" value="Classic Zinc Finger"/>
    <property type="match status" value="1"/>
</dbReference>
<dbReference type="PANTHER" id="PTHR16515:SF58">
    <property type="entry name" value="ZINC FINGER PROTEIN 22"/>
    <property type="match status" value="1"/>
</dbReference>
<dbReference type="InterPro" id="IPR001214">
    <property type="entry name" value="SET_dom"/>
</dbReference>
<comment type="subcellular location">
    <subcellularLocation>
        <location evidence="1">Nucleus</location>
    </subcellularLocation>
</comment>
<keyword evidence="9" id="KW-0805">Transcription regulation</keyword>
<organism evidence="15 16">
    <name type="scientific">Huso huso</name>
    <name type="common">Beluga</name>
    <name type="synonym">Acipenser huso</name>
    <dbReference type="NCBI Taxonomy" id="61971"/>
    <lineage>
        <taxon>Eukaryota</taxon>
        <taxon>Metazoa</taxon>
        <taxon>Chordata</taxon>
        <taxon>Craniata</taxon>
        <taxon>Vertebrata</taxon>
        <taxon>Euteleostomi</taxon>
        <taxon>Actinopterygii</taxon>
        <taxon>Chondrostei</taxon>
        <taxon>Acipenseriformes</taxon>
        <taxon>Acipenseridae</taxon>
        <taxon>Huso</taxon>
    </lineage>
</organism>
<evidence type="ECO:0000256" key="3">
    <source>
        <dbReference type="ARBA" id="ARBA00022679"/>
    </source>
</evidence>
<accession>A0ABR1A5A6</accession>
<dbReference type="InterPro" id="IPR050331">
    <property type="entry name" value="Zinc_finger"/>
</dbReference>
<dbReference type="PANTHER" id="PTHR16515">
    <property type="entry name" value="PR DOMAIN ZINC FINGER PROTEIN"/>
    <property type="match status" value="1"/>
</dbReference>
<evidence type="ECO:0000256" key="6">
    <source>
        <dbReference type="ARBA" id="ARBA00022737"/>
    </source>
</evidence>
<dbReference type="Gene3D" id="2.170.270.10">
    <property type="entry name" value="SET domain"/>
    <property type="match status" value="1"/>
</dbReference>
<gene>
    <name evidence="15" type="ORF">HHUSO_G3856</name>
</gene>
<protein>
    <submittedName>
        <fullName evidence="15">Histone-lysine N-methyltransferase PRDM9-like</fullName>
    </submittedName>
</protein>
<keyword evidence="16" id="KW-1185">Reference proteome</keyword>
<keyword evidence="10" id="KW-0804">Transcription</keyword>